<proteinExistence type="predicted"/>
<dbReference type="EMBL" id="JABBNB010000009">
    <property type="protein sequence ID" value="NMO01772.1"/>
    <property type="molecule type" value="Genomic_DNA"/>
</dbReference>
<evidence type="ECO:0000313" key="1">
    <source>
        <dbReference type="EMBL" id="NMO01772.1"/>
    </source>
</evidence>
<sequence length="114" mass="11817">MKRLVGGVMFASGIISFGVAMGGIANADVVGCGILTVANRTGTVYINAGDATCAQARATIQRGITGPTRTTGASGGQVFDYNGTQWNVWDSGPGGPDRIYRVWSDTTGVKLAWM</sequence>
<dbReference type="AlphaFoldDB" id="A0A848KU20"/>
<name>A0A848KU20_9ACTN</name>
<protein>
    <submittedName>
        <fullName evidence="1">Uncharacterized protein</fullName>
    </submittedName>
</protein>
<comment type="caution">
    <text evidence="1">The sequence shown here is derived from an EMBL/GenBank/DDBJ whole genome shotgun (WGS) entry which is preliminary data.</text>
</comment>
<evidence type="ECO:0000313" key="2">
    <source>
        <dbReference type="Proteomes" id="UP000550729"/>
    </source>
</evidence>
<organism evidence="1 2">
    <name type="scientific">Gordonia asplenii</name>
    <dbReference type="NCBI Taxonomy" id="2725283"/>
    <lineage>
        <taxon>Bacteria</taxon>
        <taxon>Bacillati</taxon>
        <taxon>Actinomycetota</taxon>
        <taxon>Actinomycetes</taxon>
        <taxon>Mycobacteriales</taxon>
        <taxon>Gordoniaceae</taxon>
        <taxon>Gordonia</taxon>
    </lineage>
</organism>
<dbReference type="Proteomes" id="UP000550729">
    <property type="component" value="Unassembled WGS sequence"/>
</dbReference>
<keyword evidence="2" id="KW-1185">Reference proteome</keyword>
<gene>
    <name evidence="1" type="ORF">HH308_11160</name>
</gene>
<dbReference type="RefSeq" id="WP_170194269.1">
    <property type="nucleotide sequence ID" value="NZ_JABBNB010000009.1"/>
</dbReference>
<accession>A0A848KU20</accession>
<reference evidence="1 2" key="1">
    <citation type="submission" date="2020-04" db="EMBL/GenBank/DDBJ databases">
        <title>Gordonia sp. nov. TBRC 11910.</title>
        <authorList>
            <person name="Suriyachadkun C."/>
        </authorList>
    </citation>
    <scope>NUCLEOTIDE SEQUENCE [LARGE SCALE GENOMIC DNA]</scope>
    <source>
        <strain evidence="1 2">TBRC 11910</strain>
    </source>
</reference>